<accession>A0A409XDU6</accession>
<dbReference type="InterPro" id="IPR040976">
    <property type="entry name" value="Pkinase_fungal"/>
</dbReference>
<feature type="compositionally biased region" description="Acidic residues" evidence="1">
    <location>
        <begin position="578"/>
        <end position="592"/>
    </location>
</feature>
<feature type="region of interest" description="Disordered" evidence="1">
    <location>
        <begin position="428"/>
        <end position="456"/>
    </location>
</feature>
<name>A0A409XDU6_PSICY</name>
<dbReference type="OrthoDB" id="312874at2759"/>
<dbReference type="InParanoid" id="A0A409XDU6"/>
<dbReference type="PANTHER" id="PTHR38248:SF2">
    <property type="entry name" value="FUNK1 11"/>
    <property type="match status" value="1"/>
</dbReference>
<reference evidence="3 4" key="1">
    <citation type="journal article" date="2018" name="Evol. Lett.">
        <title>Horizontal gene cluster transfer increased hallucinogenic mushroom diversity.</title>
        <authorList>
            <person name="Reynolds H.T."/>
            <person name="Vijayakumar V."/>
            <person name="Gluck-Thaler E."/>
            <person name="Korotkin H.B."/>
            <person name="Matheny P.B."/>
            <person name="Slot J.C."/>
        </authorList>
    </citation>
    <scope>NUCLEOTIDE SEQUENCE [LARGE SCALE GENOMIC DNA]</scope>
    <source>
        <strain evidence="3 4">2631</strain>
    </source>
</reference>
<comment type="caution">
    <text evidence="3">The sequence shown here is derived from an EMBL/GenBank/DDBJ whole genome shotgun (WGS) entry which is preliminary data.</text>
</comment>
<sequence>MADRKDPPSGSILLPIQSATPRIQRTNADSSTVPAVRPQIAHEMEREFVVCELDIFMKEYLPFVPDDACIRECVSGKLRSRKLVSGTFASTLRFTKYESPPTTACSEMATYADLKKISDAIGDYDYPKRTRNEFHYQNTPHSVIDSDILGSTHKVDACFTSDPAPPARSNTKFRLNTTAMAVPMEHKLTVQQEYENNRQIVSANVQIMNDDVRRMFTFGITIECDQVTLWYHSRSHSAVSRSFSFVQEPKLLIKVFMSILFAKDVELGYDPMVKRGEDSQYTFEIPQKGAASRFFRTIKPIAEYRSNNITGRMTRIFKVIETNTDDPKKYVLKDVWIEDDAQTEGEIQKALFKDITAFWENPTPDDMKDLAPLQAKLAKFVEKEKYKDFFLTIETDCVGEVSKKVPPGAVPQRNLFYPPTITSDFRKTSSLATRKSVGTPRPISNAQQPPPPRGYAKKKQYRVVFKEVCKSVGELNTLGKVTDILHQVLIPLQLMFCAGWVHRDISSGNILAHRHNQMWQVKLSDLEYARKFPPPPGYVPATDPKTGTPYFMPHEILDRTYIYNDELWSKVIPPDQQSDQESDDDDEADSGSEEGLAGVVDSDDIDSDEAEDAVPPTKSVDAAYEEDSSDDDEAEEDPFLDDRLQIVIHNFQHDLESVWWIMLWSLTARIQHKLSNNWAKTIFQNTLQLSTPRKRCFTKSIWSKLNSILAAPAKKLSKNMDTMRRNLHVAYNNREKEDKLRDFGTYVDIYAEFDQFFADIQKHKSWRKAQGTKLLVDSPYHQKAGTQAEPVPEGAPLVPALSPAVGDVSLPAPDIQPQTPAFRVVRPARVKRELSDDERGPPRRPGPSKRSKR</sequence>
<evidence type="ECO:0000259" key="2">
    <source>
        <dbReference type="PROSITE" id="PS50011"/>
    </source>
</evidence>
<feature type="region of interest" description="Disordered" evidence="1">
    <location>
        <begin position="573"/>
        <end position="636"/>
    </location>
</feature>
<evidence type="ECO:0000256" key="1">
    <source>
        <dbReference type="SAM" id="MobiDB-lite"/>
    </source>
</evidence>
<gene>
    <name evidence="3" type="ORF">CVT25_005067</name>
</gene>
<evidence type="ECO:0000313" key="4">
    <source>
        <dbReference type="Proteomes" id="UP000283269"/>
    </source>
</evidence>
<dbReference type="PROSITE" id="PS50011">
    <property type="entry name" value="PROTEIN_KINASE_DOM"/>
    <property type="match status" value="1"/>
</dbReference>
<dbReference type="PANTHER" id="PTHR38248">
    <property type="entry name" value="FUNK1 6"/>
    <property type="match status" value="1"/>
</dbReference>
<dbReference type="SUPFAM" id="SSF56112">
    <property type="entry name" value="Protein kinase-like (PK-like)"/>
    <property type="match status" value="1"/>
</dbReference>
<dbReference type="STRING" id="93625.A0A409XDU6"/>
<dbReference type="EMBL" id="NHYD01001970">
    <property type="protein sequence ID" value="PPQ88968.1"/>
    <property type="molecule type" value="Genomic_DNA"/>
</dbReference>
<dbReference type="GO" id="GO:0005524">
    <property type="term" value="F:ATP binding"/>
    <property type="evidence" value="ECO:0007669"/>
    <property type="project" value="InterPro"/>
</dbReference>
<dbReference type="InterPro" id="IPR011009">
    <property type="entry name" value="Kinase-like_dom_sf"/>
</dbReference>
<dbReference type="AlphaFoldDB" id="A0A409XDU6"/>
<protein>
    <recommendedName>
        <fullName evidence="2">Protein kinase domain-containing protein</fullName>
    </recommendedName>
</protein>
<feature type="compositionally biased region" description="Acidic residues" evidence="1">
    <location>
        <begin position="623"/>
        <end position="636"/>
    </location>
</feature>
<evidence type="ECO:0000313" key="3">
    <source>
        <dbReference type="EMBL" id="PPQ88968.1"/>
    </source>
</evidence>
<dbReference type="Pfam" id="PF17667">
    <property type="entry name" value="Pkinase_fungal"/>
    <property type="match status" value="1"/>
</dbReference>
<dbReference type="Proteomes" id="UP000283269">
    <property type="component" value="Unassembled WGS sequence"/>
</dbReference>
<feature type="compositionally biased region" description="Basic and acidic residues" evidence="1">
    <location>
        <begin position="830"/>
        <end position="841"/>
    </location>
</feature>
<feature type="compositionally biased region" description="Acidic residues" evidence="1">
    <location>
        <begin position="601"/>
        <end position="612"/>
    </location>
</feature>
<organism evidence="3 4">
    <name type="scientific">Psilocybe cyanescens</name>
    <dbReference type="NCBI Taxonomy" id="93625"/>
    <lineage>
        <taxon>Eukaryota</taxon>
        <taxon>Fungi</taxon>
        <taxon>Dikarya</taxon>
        <taxon>Basidiomycota</taxon>
        <taxon>Agaricomycotina</taxon>
        <taxon>Agaricomycetes</taxon>
        <taxon>Agaricomycetidae</taxon>
        <taxon>Agaricales</taxon>
        <taxon>Agaricineae</taxon>
        <taxon>Strophariaceae</taxon>
        <taxon>Psilocybe</taxon>
    </lineage>
</organism>
<dbReference type="Gene3D" id="1.10.510.10">
    <property type="entry name" value="Transferase(Phosphotransferase) domain 1"/>
    <property type="match status" value="1"/>
</dbReference>
<dbReference type="GO" id="GO:0004672">
    <property type="term" value="F:protein kinase activity"/>
    <property type="evidence" value="ECO:0007669"/>
    <property type="project" value="InterPro"/>
</dbReference>
<feature type="domain" description="Protein kinase" evidence="2">
    <location>
        <begin position="280"/>
        <end position="640"/>
    </location>
</feature>
<keyword evidence="4" id="KW-1185">Reference proteome</keyword>
<feature type="region of interest" description="Disordered" evidence="1">
    <location>
        <begin position="811"/>
        <end position="853"/>
    </location>
</feature>
<proteinExistence type="predicted"/>
<dbReference type="InterPro" id="IPR000719">
    <property type="entry name" value="Prot_kinase_dom"/>
</dbReference>